<keyword evidence="3 8" id="KW-0812">Transmembrane</keyword>
<evidence type="ECO:0000259" key="9">
    <source>
        <dbReference type="PROSITE" id="PS50222"/>
    </source>
</evidence>
<comment type="caution">
    <text evidence="10">The sequence shown here is derived from an EMBL/GenBank/DDBJ whole genome shotgun (WGS) entry which is preliminary data.</text>
</comment>
<dbReference type="SMART" id="SM00054">
    <property type="entry name" value="EFh"/>
    <property type="match status" value="2"/>
</dbReference>
<organism evidence="10 11">
    <name type="scientific">Phytophthora lilii</name>
    <dbReference type="NCBI Taxonomy" id="2077276"/>
    <lineage>
        <taxon>Eukaryota</taxon>
        <taxon>Sar</taxon>
        <taxon>Stramenopiles</taxon>
        <taxon>Oomycota</taxon>
        <taxon>Peronosporomycetes</taxon>
        <taxon>Peronosporales</taxon>
        <taxon>Peronosporaceae</taxon>
        <taxon>Phytophthora</taxon>
    </lineage>
</organism>
<dbReference type="PROSITE" id="PS00018">
    <property type="entry name" value="EF_HAND_1"/>
    <property type="match status" value="2"/>
</dbReference>
<evidence type="ECO:0000256" key="8">
    <source>
        <dbReference type="SAM" id="Phobius"/>
    </source>
</evidence>
<feature type="region of interest" description="Disordered" evidence="7">
    <location>
        <begin position="763"/>
        <end position="784"/>
    </location>
</feature>
<evidence type="ECO:0000313" key="11">
    <source>
        <dbReference type="Proteomes" id="UP001165083"/>
    </source>
</evidence>
<gene>
    <name evidence="10" type="ORF">Plil01_000193500</name>
</gene>
<evidence type="ECO:0000256" key="3">
    <source>
        <dbReference type="ARBA" id="ARBA00022692"/>
    </source>
</evidence>
<feature type="transmembrane region" description="Helical" evidence="8">
    <location>
        <begin position="361"/>
        <end position="382"/>
    </location>
</feature>
<dbReference type="Pfam" id="PF13499">
    <property type="entry name" value="EF-hand_7"/>
    <property type="match status" value="1"/>
</dbReference>
<feature type="transmembrane region" description="Helical" evidence="8">
    <location>
        <begin position="394"/>
        <end position="414"/>
    </location>
</feature>
<dbReference type="EMBL" id="BSXW01000068">
    <property type="protein sequence ID" value="GMF11205.1"/>
    <property type="molecule type" value="Genomic_DNA"/>
</dbReference>
<feature type="compositionally biased region" description="Basic and acidic residues" evidence="7">
    <location>
        <begin position="1255"/>
        <end position="1264"/>
    </location>
</feature>
<keyword evidence="5 8" id="KW-1133">Transmembrane helix</keyword>
<feature type="transmembrane region" description="Helical" evidence="8">
    <location>
        <begin position="320"/>
        <end position="341"/>
    </location>
</feature>
<dbReference type="CDD" id="cd00051">
    <property type="entry name" value="EFh"/>
    <property type="match status" value="1"/>
</dbReference>
<dbReference type="InterPro" id="IPR011992">
    <property type="entry name" value="EF-hand-dom_pair"/>
</dbReference>
<feature type="compositionally biased region" description="Acidic residues" evidence="7">
    <location>
        <begin position="763"/>
        <end position="774"/>
    </location>
</feature>
<feature type="region of interest" description="Disordered" evidence="7">
    <location>
        <begin position="1231"/>
        <end position="1264"/>
    </location>
</feature>
<feature type="region of interest" description="Disordered" evidence="7">
    <location>
        <begin position="810"/>
        <end position="847"/>
    </location>
</feature>
<keyword evidence="11" id="KW-1185">Reference proteome</keyword>
<sequence>MIVWQAFLGVGMALVYNILLFACMDVHTQDKNADDPYDGYTEIKQAFSSSTYWVYLHDFYTALPWMIVFTVVVLVCPFAGTTKKFAVANNLYFILENAYLCSAIHRLRENTKLAADDILELLNIIVDSYCFKNKNVEHMNFLKLKLQRKFDAAAARHRRMQDLLTDAWWEQSFGFHYALGFHRPIMFNYVKLVGSLISDLRTLSYAMQLEKYEHLHFTYMKVLQREIYIIQTRSGDLLNEIAREVQSASRGKCATFGSQSPFVFNELTFLLMVLQSTMIDFQDIHNKKNYTDAHRIRSFLLTSAKDFFQKHHYTDGHSMLAAFRGSLAIVLGIFLSVYVYGYNATVPSTVAYVMGNYLGGSFSVTVNRVGGVVAGSVVPSVFQFFIAQICDPQYLNVVLSNIVLFVWIFISMYVCYVGGYSSYAGLVSAFVSTGILMRQSDLCYASATDNASSIAISSYSSLAQTSVGIVLFIIVELMMCPKSATNLLRRNIQKTLTLQLEAFEVLFGHHLTSSSTMDATTMEHLREILQVKIPAKHLEQAILLAEAQKEPLMWRPAFSVQKYEKVLESSRRLLNNNTLLLKLVRWFNYRVEHNRVHLNSIDIRDSLTAARPSNDGKSTTHAQWQLAAGQFQSAVTDSFNTLQMLFGDSFLYSDPDQTAIFMQMKEAFRLADKDCSGEIDADEVADMLETIFAQSGAVKQGEIHKYVEEFMRVVDKDKSGMVSFEEFMEALENGLKLEVEVYTRRKPKAPALLARRENALPCIDEDGVDGESESDVAKGGDEKAVHPRGNIQLKAPLTAETIVAHEAKVNNSRAAMPSHEGYRRSSQASSIERGRKASSAASSSPAMCREHDVLNVEDFSSSDIAAQMKTAYVEWLLEDRRYLTKPNNTFFDETMTTPPLTFGPQAAVSQRLSSLEVLDINPDLLHHALVEFGAVSEWEQDLQQHEHRGGDQSLVQTVKQRRFAALKDSVANELQDPRRCMDRQSHVHAVHVHGLGALHHKVVGEEEAARDDGGAQRARVDVQGHVPQHVDGGHDGRVVEQRVLAEGQRGQRLGRLGQRLRVREDHEPRHEDGPDAGQVDVLVDLVVVVRQADKIPDRRALDEGAVNENSAYWVHIAKAYNEDTINYNNFVLGYSASRYDGIAASCAVPHCATKLRDMWKETMARYDKALHSSRKSGSHGEFWGYCSEHEDALYLADWLKVRGSSVDTVLGLLPPASARISTLVHDTVMSDTSSQGLKPMPGVLRQRSSSSLKPGDARAEVPQKDSIKPENGVVATDLHVALETLGVAEVTARLSAAFVAAVYERVELLDQISAGRIDPLIPAAFWSGSNENERVVWRTPTALGLEMALIKPTEGNQGT</sequence>
<dbReference type="InterPro" id="IPR002048">
    <property type="entry name" value="EF_hand_dom"/>
</dbReference>
<feature type="transmembrane region" description="Helical" evidence="8">
    <location>
        <begin position="59"/>
        <end position="80"/>
    </location>
</feature>
<comment type="subcellular location">
    <subcellularLocation>
        <location evidence="1">Cell membrane</location>
        <topology evidence="1">Multi-pass membrane protein</topology>
    </subcellularLocation>
</comment>
<evidence type="ECO:0000256" key="6">
    <source>
        <dbReference type="ARBA" id="ARBA00023136"/>
    </source>
</evidence>
<dbReference type="GO" id="GO:0005509">
    <property type="term" value="F:calcium ion binding"/>
    <property type="evidence" value="ECO:0007669"/>
    <property type="project" value="InterPro"/>
</dbReference>
<feature type="domain" description="EF-hand" evidence="9">
    <location>
        <begin position="702"/>
        <end position="737"/>
    </location>
</feature>
<evidence type="ECO:0000256" key="2">
    <source>
        <dbReference type="ARBA" id="ARBA00022475"/>
    </source>
</evidence>
<feature type="domain" description="EF-hand" evidence="9">
    <location>
        <begin position="659"/>
        <end position="694"/>
    </location>
</feature>
<dbReference type="PANTHER" id="PTHR30509:SF9">
    <property type="entry name" value="MULTIDRUG RESISTANCE PROTEIN MDTO"/>
    <property type="match status" value="1"/>
</dbReference>
<evidence type="ECO:0000256" key="5">
    <source>
        <dbReference type="ARBA" id="ARBA00022989"/>
    </source>
</evidence>
<dbReference type="PROSITE" id="PS50222">
    <property type="entry name" value="EF_HAND_2"/>
    <property type="match status" value="2"/>
</dbReference>
<dbReference type="InterPro" id="IPR018247">
    <property type="entry name" value="EF_Hand_1_Ca_BS"/>
</dbReference>
<dbReference type="GO" id="GO:0005886">
    <property type="term" value="C:plasma membrane"/>
    <property type="evidence" value="ECO:0007669"/>
    <property type="project" value="UniProtKB-SubCell"/>
</dbReference>
<protein>
    <submittedName>
        <fullName evidence="10">Unnamed protein product</fullName>
    </submittedName>
</protein>
<keyword evidence="6 8" id="KW-0472">Membrane</keyword>
<reference evidence="10" key="1">
    <citation type="submission" date="2023-04" db="EMBL/GenBank/DDBJ databases">
        <title>Phytophthora lilii NBRC 32176.</title>
        <authorList>
            <person name="Ichikawa N."/>
            <person name="Sato H."/>
            <person name="Tonouchi N."/>
        </authorList>
    </citation>
    <scope>NUCLEOTIDE SEQUENCE</scope>
    <source>
        <strain evidence="10">NBRC 32176</strain>
    </source>
</reference>
<dbReference type="SUPFAM" id="SSF47473">
    <property type="entry name" value="EF-hand"/>
    <property type="match status" value="1"/>
</dbReference>
<keyword evidence="2" id="KW-1003">Cell membrane</keyword>
<dbReference type="OrthoDB" id="191686at2759"/>
<proteinExistence type="predicted"/>
<evidence type="ECO:0000256" key="4">
    <source>
        <dbReference type="ARBA" id="ARBA00022837"/>
    </source>
</evidence>
<name>A0A9W6TDK4_9STRA</name>
<dbReference type="Gene3D" id="1.10.238.10">
    <property type="entry name" value="EF-hand"/>
    <property type="match status" value="1"/>
</dbReference>
<accession>A0A9W6TDK4</accession>
<feature type="transmembrane region" description="Helical" evidence="8">
    <location>
        <begin position="7"/>
        <end position="27"/>
    </location>
</feature>
<keyword evidence="4" id="KW-0106">Calcium</keyword>
<evidence type="ECO:0000256" key="1">
    <source>
        <dbReference type="ARBA" id="ARBA00004651"/>
    </source>
</evidence>
<dbReference type="Proteomes" id="UP001165083">
    <property type="component" value="Unassembled WGS sequence"/>
</dbReference>
<evidence type="ECO:0000313" key="10">
    <source>
        <dbReference type="EMBL" id="GMF11205.1"/>
    </source>
</evidence>
<feature type="compositionally biased region" description="Basic and acidic residues" evidence="7">
    <location>
        <begin position="775"/>
        <end position="784"/>
    </location>
</feature>
<dbReference type="PANTHER" id="PTHR30509">
    <property type="entry name" value="P-HYDROXYBENZOIC ACID EFFLUX PUMP SUBUNIT-RELATED"/>
    <property type="match status" value="1"/>
</dbReference>
<evidence type="ECO:0000256" key="7">
    <source>
        <dbReference type="SAM" id="MobiDB-lite"/>
    </source>
</evidence>